<sequence length="151" mass="16842">MHDWRNYLQIDDWLHTAGQPDAGQLATLGALGIRHVINLALPDSDNAVADEARIVAAQGIDYLNIPVDFENPTRAQFELFCTCLDAVAGEPTLVHCAYNMRVSAFVYLYRVTRCNLAPEEARQALLQLWEPSGVWAAFVESCLAAWEDPPR</sequence>
<gene>
    <name evidence="2" type="ORF">E4634_14525</name>
</gene>
<feature type="domain" description="DSP-PTPase phosphatase fused to NAD+ Kinase" evidence="1">
    <location>
        <begin position="16"/>
        <end position="120"/>
    </location>
</feature>
<dbReference type="RefSeq" id="WP_135445130.1">
    <property type="nucleotide sequence ID" value="NZ_SRLE01000009.1"/>
</dbReference>
<dbReference type="Pfam" id="PF22741">
    <property type="entry name" value="PTP-NADK"/>
    <property type="match status" value="1"/>
</dbReference>
<evidence type="ECO:0000313" key="3">
    <source>
        <dbReference type="Proteomes" id="UP000298050"/>
    </source>
</evidence>
<comment type="caution">
    <text evidence="2">The sequence shown here is derived from an EMBL/GenBank/DDBJ whole genome shotgun (WGS) entry which is preliminary data.</text>
</comment>
<dbReference type="Gene3D" id="3.90.190.10">
    <property type="entry name" value="Protein tyrosine phosphatase superfamily"/>
    <property type="match status" value="1"/>
</dbReference>
<accession>A0A4Z0LZT4</accession>
<dbReference type="AlphaFoldDB" id="A0A4Z0LZT4"/>
<organism evidence="2 3">
    <name type="scientific">Mangrovimicrobium sediminis</name>
    <dbReference type="NCBI Taxonomy" id="2562682"/>
    <lineage>
        <taxon>Bacteria</taxon>
        <taxon>Pseudomonadati</taxon>
        <taxon>Pseudomonadota</taxon>
        <taxon>Gammaproteobacteria</taxon>
        <taxon>Cellvibrionales</taxon>
        <taxon>Halieaceae</taxon>
        <taxon>Mangrovimicrobium</taxon>
    </lineage>
</organism>
<keyword evidence="3" id="KW-1185">Reference proteome</keyword>
<dbReference type="InterPro" id="IPR055214">
    <property type="entry name" value="PTP-NADK"/>
</dbReference>
<dbReference type="SUPFAM" id="SSF52799">
    <property type="entry name" value="(Phosphotyrosine protein) phosphatases II"/>
    <property type="match status" value="1"/>
</dbReference>
<evidence type="ECO:0000259" key="1">
    <source>
        <dbReference type="Pfam" id="PF22741"/>
    </source>
</evidence>
<dbReference type="CDD" id="cd14503">
    <property type="entry name" value="PTP-bact"/>
    <property type="match status" value="1"/>
</dbReference>
<protein>
    <submittedName>
        <fullName evidence="2">Phosphatase</fullName>
    </submittedName>
</protein>
<dbReference type="Proteomes" id="UP000298050">
    <property type="component" value="Unassembled WGS sequence"/>
</dbReference>
<evidence type="ECO:0000313" key="2">
    <source>
        <dbReference type="EMBL" id="TGD72730.1"/>
    </source>
</evidence>
<name>A0A4Z0LZT4_9GAMM</name>
<dbReference type="EMBL" id="SRLE01000009">
    <property type="protein sequence ID" value="TGD72730.1"/>
    <property type="molecule type" value="Genomic_DNA"/>
</dbReference>
<dbReference type="OrthoDB" id="7391097at2"/>
<dbReference type="InterPro" id="IPR029021">
    <property type="entry name" value="Prot-tyrosine_phosphatase-like"/>
</dbReference>
<proteinExistence type="predicted"/>
<reference evidence="2 3" key="1">
    <citation type="submission" date="2019-04" db="EMBL/GenBank/DDBJ databases">
        <title>Taxonomy of novel Haliea sp. from mangrove soil of West Coast of India.</title>
        <authorList>
            <person name="Verma A."/>
            <person name="Kumar P."/>
            <person name="Krishnamurthi S."/>
        </authorList>
    </citation>
    <scope>NUCLEOTIDE SEQUENCE [LARGE SCALE GENOMIC DNA]</scope>
    <source>
        <strain evidence="2 3">SAOS-164</strain>
    </source>
</reference>